<dbReference type="FunCoup" id="A0A6N7EWP3">
    <property type="interactions" value="453"/>
</dbReference>
<comment type="catalytic activity">
    <reaction evidence="12 15">
        <text>Couples ATP hydrolysis with the unwinding of duplex DNA by translocating in the 3'-5' direction.</text>
        <dbReference type="EC" id="5.6.2.4"/>
    </reaction>
</comment>
<dbReference type="InterPro" id="IPR001650">
    <property type="entry name" value="Helicase_C-like"/>
</dbReference>
<evidence type="ECO:0000256" key="10">
    <source>
        <dbReference type="ARBA" id="ARBA00023204"/>
    </source>
</evidence>
<dbReference type="InterPro" id="IPR014001">
    <property type="entry name" value="Helicase_ATP-bd"/>
</dbReference>
<dbReference type="GO" id="GO:0043138">
    <property type="term" value="F:3'-5' DNA helicase activity"/>
    <property type="evidence" value="ECO:0007669"/>
    <property type="project" value="UniProtKB-EC"/>
</dbReference>
<evidence type="ECO:0000256" key="9">
    <source>
        <dbReference type="ARBA" id="ARBA00023172"/>
    </source>
</evidence>
<dbReference type="GO" id="GO:0016787">
    <property type="term" value="F:hydrolase activity"/>
    <property type="evidence" value="ECO:0007669"/>
    <property type="project" value="UniProtKB-KW"/>
</dbReference>
<dbReference type="InterPro" id="IPR012340">
    <property type="entry name" value="NA-bd_OB-fold"/>
</dbReference>
<name>A0A6N7EWP3_9GAMM</name>
<proteinExistence type="inferred from homology"/>
<dbReference type="SMART" id="SM00487">
    <property type="entry name" value="DEXDc"/>
    <property type="match status" value="1"/>
</dbReference>
<keyword evidence="20" id="KW-1185">Reference proteome</keyword>
<dbReference type="InterPro" id="IPR004609">
    <property type="entry name" value="ATP-dep_DNA_helicase_RecG"/>
</dbReference>
<evidence type="ECO:0000256" key="4">
    <source>
        <dbReference type="ARBA" id="ARBA00022763"/>
    </source>
</evidence>
<keyword evidence="9 15" id="KW-0233">DNA recombination</keyword>
<protein>
    <recommendedName>
        <fullName evidence="2 15">ATP-dependent DNA helicase RecG</fullName>
        <ecNumber evidence="13 15">5.6.2.4</ecNumber>
    </recommendedName>
</protein>
<dbReference type="AlphaFoldDB" id="A0A6N7EWP3"/>
<dbReference type="PANTHER" id="PTHR47964:SF1">
    <property type="entry name" value="ATP-DEPENDENT DNA HELICASE HOMOLOG RECG, CHLOROPLASTIC"/>
    <property type="match status" value="1"/>
</dbReference>
<reference evidence="19 20" key="1">
    <citation type="submission" date="2019-10" db="EMBL/GenBank/DDBJ databases">
        <title>Cardiobacteriales fam. a chemoheterotrophic member of the order Cardiobacteriales, and proposal of Cardiobacteriales fam. nov.</title>
        <authorList>
            <person name="Wang C."/>
        </authorList>
    </citation>
    <scope>NUCLEOTIDE SEQUENCE [LARGE SCALE GENOMIC DNA]</scope>
    <source>
        <strain evidence="19 20">ML27</strain>
    </source>
</reference>
<dbReference type="CDD" id="cd04488">
    <property type="entry name" value="RecG_wedge_OBF"/>
    <property type="match status" value="1"/>
</dbReference>
<gene>
    <name evidence="19" type="primary">recG</name>
    <name evidence="19" type="ORF">GCU85_06260</name>
</gene>
<dbReference type="PANTHER" id="PTHR47964">
    <property type="entry name" value="ATP-DEPENDENT DNA HELICASE HOMOLOG RECG, CHLOROPLASTIC"/>
    <property type="match status" value="1"/>
</dbReference>
<dbReference type="GO" id="GO:0003677">
    <property type="term" value="F:DNA binding"/>
    <property type="evidence" value="ECO:0007669"/>
    <property type="project" value="UniProtKB-KW"/>
</dbReference>
<feature type="region of interest" description="Disordered" evidence="16">
    <location>
        <begin position="1"/>
        <end position="23"/>
    </location>
</feature>
<dbReference type="InterPro" id="IPR011545">
    <property type="entry name" value="DEAD/DEAH_box_helicase_dom"/>
</dbReference>
<dbReference type="Gene3D" id="2.40.50.140">
    <property type="entry name" value="Nucleic acid-binding proteins"/>
    <property type="match status" value="1"/>
</dbReference>
<comment type="similarity">
    <text evidence="1 15">Belongs to the helicase family. RecG subfamily.</text>
</comment>
<feature type="domain" description="Helicase ATP-binding" evidence="17">
    <location>
        <begin position="303"/>
        <end position="467"/>
    </location>
</feature>
<evidence type="ECO:0000256" key="3">
    <source>
        <dbReference type="ARBA" id="ARBA00022741"/>
    </source>
</evidence>
<dbReference type="Pfam" id="PF00270">
    <property type="entry name" value="DEAD"/>
    <property type="match status" value="1"/>
</dbReference>
<dbReference type="PROSITE" id="PS51194">
    <property type="entry name" value="HELICASE_CTER"/>
    <property type="match status" value="1"/>
</dbReference>
<dbReference type="GO" id="GO:0005524">
    <property type="term" value="F:ATP binding"/>
    <property type="evidence" value="ECO:0007669"/>
    <property type="project" value="UniProtKB-KW"/>
</dbReference>
<dbReference type="GO" id="GO:0006281">
    <property type="term" value="P:DNA repair"/>
    <property type="evidence" value="ECO:0007669"/>
    <property type="project" value="UniProtKB-UniRule"/>
</dbReference>
<dbReference type="InterPro" id="IPR045562">
    <property type="entry name" value="RecG_dom3_C"/>
</dbReference>
<dbReference type="InterPro" id="IPR027417">
    <property type="entry name" value="P-loop_NTPase"/>
</dbReference>
<evidence type="ECO:0000256" key="11">
    <source>
        <dbReference type="ARBA" id="ARBA00023235"/>
    </source>
</evidence>
<dbReference type="Pfam" id="PF17191">
    <property type="entry name" value="RecG_wedge"/>
    <property type="match status" value="1"/>
</dbReference>
<dbReference type="GO" id="GO:0006310">
    <property type="term" value="P:DNA recombination"/>
    <property type="evidence" value="ECO:0007669"/>
    <property type="project" value="UniProtKB-UniRule"/>
</dbReference>
<evidence type="ECO:0000256" key="1">
    <source>
        <dbReference type="ARBA" id="ARBA00007504"/>
    </source>
</evidence>
<dbReference type="InParanoid" id="A0A6N7EWP3"/>
<dbReference type="EC" id="5.6.2.4" evidence="13 15"/>
<dbReference type="SMART" id="SM00490">
    <property type="entry name" value="HELICc"/>
    <property type="match status" value="1"/>
</dbReference>
<evidence type="ECO:0000256" key="5">
    <source>
        <dbReference type="ARBA" id="ARBA00022801"/>
    </source>
</evidence>
<dbReference type="InterPro" id="IPR033454">
    <property type="entry name" value="RecG_wedge"/>
</dbReference>
<keyword evidence="7 15" id="KW-0067">ATP-binding</keyword>
<dbReference type="SUPFAM" id="SSF50249">
    <property type="entry name" value="Nucleic acid-binding proteins"/>
    <property type="match status" value="1"/>
</dbReference>
<comment type="function">
    <text evidence="15">Plays a critical role in recombination and DNA repair. Helps process Holliday junction intermediates to mature products by catalyzing branch migration. Has replication fork regression activity, unwinds stalled or blocked replication forks to make a HJ that can be resolved. Has a DNA unwinding activity characteristic of a DNA helicase with 3'-5' polarity.</text>
</comment>
<evidence type="ECO:0000256" key="15">
    <source>
        <dbReference type="RuleBase" id="RU363016"/>
    </source>
</evidence>
<evidence type="ECO:0000256" key="8">
    <source>
        <dbReference type="ARBA" id="ARBA00023125"/>
    </source>
</evidence>
<dbReference type="NCBIfam" id="TIGR00643">
    <property type="entry name" value="recG"/>
    <property type="match status" value="1"/>
</dbReference>
<feature type="compositionally biased region" description="Low complexity" evidence="16">
    <location>
        <begin position="1"/>
        <end position="16"/>
    </location>
</feature>
<dbReference type="CDD" id="cd17992">
    <property type="entry name" value="DEXHc_RecG"/>
    <property type="match status" value="1"/>
</dbReference>
<evidence type="ECO:0000259" key="17">
    <source>
        <dbReference type="PROSITE" id="PS51192"/>
    </source>
</evidence>
<evidence type="ECO:0000313" key="19">
    <source>
        <dbReference type="EMBL" id="MPV86333.1"/>
    </source>
</evidence>
<evidence type="ECO:0000256" key="16">
    <source>
        <dbReference type="SAM" id="MobiDB-lite"/>
    </source>
</evidence>
<keyword evidence="8" id="KW-0238">DNA-binding</keyword>
<keyword evidence="3 15" id="KW-0547">Nucleotide-binding</keyword>
<keyword evidence="11" id="KW-0413">Isomerase</keyword>
<feature type="domain" description="Helicase C-terminal" evidence="18">
    <location>
        <begin position="489"/>
        <end position="646"/>
    </location>
</feature>
<keyword evidence="5 15" id="KW-0378">Hydrolase</keyword>
<sequence length="711" mass="78759">MPKKPSTPSQSTPSQSAHHPTHQLSDAITQLPGVGPAVAEKLHKRDIHRISDLLFILPLRYQDRTQITPVSELTYGEDAQVLVTIVSTGIKYGQRRMFVMETQDDTGWLTIRLFQFGKQQTQHLTVGTQLLVYGQAQINSGNQRWAMMHPEYQVITPQQPITLTHALTPVYPSLLGIGTKKIQRWISLALNCLHHEPLLDLPEPIRTTHQLPDLNTALIAIHQPHVGQSLDALLSPDNPNLVRLVFDELLGKQIALLRQKIAHQSENALAFTLNHAVYQRLIASLPFALTGAQGRVIDDIFSDLQHNKPMHRLIQGDVGSGKTLVALTAVLQATANGLQAVIMAPTEVLSEQHYLQAERYLAPLGVSVAWLSGKATAKQRRETLAAIQSGEAQLIIGTHALFQADVIYDQLALVVIDEQHRFGVHQRLQLRDKARSGDTPHLLVMTATPIPRTLAMTFYADLDTSIIDELPPGRQPIETLLLPQGQRETLINRIQHIIHAGQQVYWVCPLIDESDTLQAQAAEIVYQQLSASLPDMTVGLLHGRLNSDEKTAIIAKFQANEIQLLVATTVIEVGVDVPNASLMVIESAERFGLAQLHQLRGRVGRGSAQSYCVLLYQAPLSDNAKKRLQVIRENHDGFAIAKADLDIRGAGEILGTKQTGDMHFRIADLTRDEAWIAITYPIAQHIVAHDPVLADKLVNRWVGSSQHYADI</sequence>
<accession>A0A6N7EWP3</accession>
<evidence type="ECO:0000313" key="20">
    <source>
        <dbReference type="Proteomes" id="UP000471298"/>
    </source>
</evidence>
<dbReference type="InterPro" id="IPR047112">
    <property type="entry name" value="RecG/Mfd"/>
</dbReference>
<keyword evidence="6 15" id="KW-0347">Helicase</keyword>
<dbReference type="PROSITE" id="PS51192">
    <property type="entry name" value="HELICASE_ATP_BIND_1"/>
    <property type="match status" value="1"/>
</dbReference>
<dbReference type="NCBIfam" id="NF008168">
    <property type="entry name" value="PRK10917.2-2"/>
    <property type="match status" value="1"/>
</dbReference>
<evidence type="ECO:0000256" key="7">
    <source>
        <dbReference type="ARBA" id="ARBA00022840"/>
    </source>
</evidence>
<evidence type="ECO:0000259" key="18">
    <source>
        <dbReference type="PROSITE" id="PS51194"/>
    </source>
</evidence>
<evidence type="ECO:0000256" key="14">
    <source>
        <dbReference type="ARBA" id="ARBA00048988"/>
    </source>
</evidence>
<evidence type="ECO:0000256" key="12">
    <source>
        <dbReference type="ARBA" id="ARBA00034617"/>
    </source>
</evidence>
<dbReference type="NCBIfam" id="NF008163">
    <property type="entry name" value="PRK10917.1-1"/>
    <property type="match status" value="1"/>
</dbReference>
<dbReference type="EMBL" id="WHNW01000006">
    <property type="protein sequence ID" value="MPV86333.1"/>
    <property type="molecule type" value="Genomic_DNA"/>
</dbReference>
<evidence type="ECO:0000256" key="2">
    <source>
        <dbReference type="ARBA" id="ARBA00017846"/>
    </source>
</evidence>
<evidence type="ECO:0000256" key="6">
    <source>
        <dbReference type="ARBA" id="ARBA00022806"/>
    </source>
</evidence>
<keyword evidence="4 15" id="KW-0227">DNA damage</keyword>
<dbReference type="Gene3D" id="3.40.50.300">
    <property type="entry name" value="P-loop containing nucleotide triphosphate hydrolases"/>
    <property type="match status" value="2"/>
</dbReference>
<dbReference type="Pfam" id="PF19833">
    <property type="entry name" value="RecG_dom3_C"/>
    <property type="match status" value="1"/>
</dbReference>
<dbReference type="RefSeq" id="WP_152810334.1">
    <property type="nucleotide sequence ID" value="NZ_WHNW01000006.1"/>
</dbReference>
<dbReference type="Proteomes" id="UP000471298">
    <property type="component" value="Unassembled WGS sequence"/>
</dbReference>
<dbReference type="Pfam" id="PF00271">
    <property type="entry name" value="Helicase_C"/>
    <property type="match status" value="1"/>
</dbReference>
<comment type="catalytic activity">
    <reaction evidence="14 15">
        <text>ATP + H2O = ADP + phosphate + H(+)</text>
        <dbReference type="Rhea" id="RHEA:13065"/>
        <dbReference type="ChEBI" id="CHEBI:15377"/>
        <dbReference type="ChEBI" id="CHEBI:15378"/>
        <dbReference type="ChEBI" id="CHEBI:30616"/>
        <dbReference type="ChEBI" id="CHEBI:43474"/>
        <dbReference type="ChEBI" id="CHEBI:456216"/>
        <dbReference type="EC" id="5.6.2.4"/>
    </reaction>
</comment>
<comment type="caution">
    <text evidence="19">The sequence shown here is derived from an EMBL/GenBank/DDBJ whole genome shotgun (WGS) entry which is preliminary data.</text>
</comment>
<dbReference type="SUPFAM" id="SSF52540">
    <property type="entry name" value="P-loop containing nucleoside triphosphate hydrolases"/>
    <property type="match status" value="2"/>
</dbReference>
<organism evidence="19 20">
    <name type="scientific">Ostreibacterium oceani</name>
    <dbReference type="NCBI Taxonomy" id="2654998"/>
    <lineage>
        <taxon>Bacteria</taxon>
        <taxon>Pseudomonadati</taxon>
        <taxon>Pseudomonadota</taxon>
        <taxon>Gammaproteobacteria</taxon>
        <taxon>Cardiobacteriales</taxon>
        <taxon>Ostreibacteriaceae</taxon>
        <taxon>Ostreibacterium</taxon>
    </lineage>
</organism>
<dbReference type="NCBIfam" id="NF008165">
    <property type="entry name" value="PRK10917.1-3"/>
    <property type="match status" value="1"/>
</dbReference>
<keyword evidence="10 15" id="KW-0234">DNA repair</keyword>
<evidence type="ECO:0000256" key="13">
    <source>
        <dbReference type="ARBA" id="ARBA00034808"/>
    </source>
</evidence>
<dbReference type="FunFam" id="3.40.50.300:FF:000391">
    <property type="entry name" value="ATP-dependent DNA helicase RecG"/>
    <property type="match status" value="1"/>
</dbReference>